<organism evidence="1 2">
    <name type="scientific">Chryseobacterium kimseyorum</name>
    <dbReference type="NCBI Taxonomy" id="2984028"/>
    <lineage>
        <taxon>Bacteria</taxon>
        <taxon>Pseudomonadati</taxon>
        <taxon>Bacteroidota</taxon>
        <taxon>Flavobacteriia</taxon>
        <taxon>Flavobacteriales</taxon>
        <taxon>Weeksellaceae</taxon>
        <taxon>Chryseobacterium group</taxon>
        <taxon>Chryseobacterium</taxon>
    </lineage>
</organism>
<dbReference type="Proteomes" id="UP001163731">
    <property type="component" value="Unassembled WGS sequence"/>
</dbReference>
<comment type="caution">
    <text evidence="1">The sequence shown here is derived from an EMBL/GenBank/DDBJ whole genome shotgun (WGS) entry which is preliminary data.</text>
</comment>
<dbReference type="RefSeq" id="WP_264751429.1">
    <property type="nucleotide sequence ID" value="NZ_JAPDHW010000016.1"/>
</dbReference>
<reference evidence="1" key="1">
    <citation type="submission" date="2022-10" db="EMBL/GenBank/DDBJ databases">
        <title>Chryseobacterium babae sp. nov. isolated from the gut of the beetle Oryctes rhinoceros, and Chryseobacterium kimseyorum sp. nov., isolated from a stick insect rearing cage.</title>
        <authorList>
            <person name="Shelomi M."/>
            <person name="Han C.-J."/>
            <person name="Chen W.-M."/>
            <person name="Chen H.-K."/>
            <person name="Liaw S.-J."/>
            <person name="Muhle E."/>
            <person name="Clermont D."/>
        </authorList>
    </citation>
    <scope>NUCLEOTIDE SEQUENCE</scope>
    <source>
        <strain evidence="1">09-1422</strain>
    </source>
</reference>
<protein>
    <submittedName>
        <fullName evidence="1">Uncharacterized protein</fullName>
    </submittedName>
</protein>
<keyword evidence="2" id="KW-1185">Reference proteome</keyword>
<evidence type="ECO:0000313" key="1">
    <source>
        <dbReference type="EMBL" id="MCW3170275.1"/>
    </source>
</evidence>
<evidence type="ECO:0000313" key="2">
    <source>
        <dbReference type="Proteomes" id="UP001163731"/>
    </source>
</evidence>
<sequence>MEKLFRVLVFVLAVHIKAQVGVNTQNPSATLHVVGKPDSLNHFDGIIPPRITGDQLAYKSYSLLQKGAIVYVTQPSSNLSGQVIHVVEEGYYYFNGQFWNQMFKEPNCYDALILLDETLSANTIVEQTSWSTYLPFPTNPRQYALSSKIYRLGTSGLGITGQIDARRFGTIGYLDVSINCSTPINSNYVMLNLSKPLRDLGFMSNGNVGSLNNILVSGNSNGVSPGIEQGIISLTNVEFNLLLWKNQIEKFDGTISGMTTFPINYLNVIE</sequence>
<name>A0ABT3I2H3_9FLAO</name>
<gene>
    <name evidence="1" type="ORF">OMO38_17235</name>
</gene>
<accession>A0ABT3I2H3</accession>
<proteinExistence type="predicted"/>
<dbReference type="EMBL" id="JAPDHW010000016">
    <property type="protein sequence ID" value="MCW3170275.1"/>
    <property type="molecule type" value="Genomic_DNA"/>
</dbReference>